<keyword evidence="1" id="KW-0479">Metal-binding</keyword>
<evidence type="ECO:0000259" key="2">
    <source>
        <dbReference type="PROSITE" id="PS51819"/>
    </source>
</evidence>
<dbReference type="Proteomes" id="UP000255231">
    <property type="component" value="Unassembled WGS sequence"/>
</dbReference>
<dbReference type="InterPro" id="IPR037523">
    <property type="entry name" value="VOC_core"/>
</dbReference>
<organism evidence="4 6">
    <name type="scientific">Chryseobacterium indoltheticum</name>
    <dbReference type="NCBI Taxonomy" id="254"/>
    <lineage>
        <taxon>Bacteria</taxon>
        <taxon>Pseudomonadati</taxon>
        <taxon>Bacteroidota</taxon>
        <taxon>Flavobacteriia</taxon>
        <taxon>Flavobacteriales</taxon>
        <taxon>Weeksellaceae</taxon>
        <taxon>Chryseobacterium group</taxon>
        <taxon>Chryseobacterium</taxon>
    </lineage>
</organism>
<evidence type="ECO:0000313" key="3">
    <source>
        <dbReference type="EMBL" id="SIQ23970.1"/>
    </source>
</evidence>
<dbReference type="PROSITE" id="PS51819">
    <property type="entry name" value="VOC"/>
    <property type="match status" value="1"/>
</dbReference>
<evidence type="ECO:0000313" key="6">
    <source>
        <dbReference type="Proteomes" id="UP000255231"/>
    </source>
</evidence>
<evidence type="ECO:0000313" key="4">
    <source>
        <dbReference type="EMBL" id="SUX44497.1"/>
    </source>
</evidence>
<evidence type="ECO:0000256" key="1">
    <source>
        <dbReference type="ARBA" id="ARBA00022723"/>
    </source>
</evidence>
<dbReference type="GO" id="GO:0046872">
    <property type="term" value="F:metal ion binding"/>
    <property type="evidence" value="ECO:0007669"/>
    <property type="project" value="UniProtKB-KW"/>
</dbReference>
<reference evidence="4 6" key="2">
    <citation type="submission" date="2018-06" db="EMBL/GenBank/DDBJ databases">
        <authorList>
            <consortium name="Pathogen Informatics"/>
            <person name="Doyle S."/>
        </authorList>
    </citation>
    <scope>NUCLEOTIDE SEQUENCE [LARGE SCALE GENOMIC DNA]</scope>
    <source>
        <strain evidence="4 6">NCTC13560</strain>
    </source>
</reference>
<gene>
    <name evidence="4" type="ORF">NCTC13560_02566</name>
    <name evidence="3" type="ORF">SAMN05421682_103272</name>
</gene>
<dbReference type="GO" id="GO:0046491">
    <property type="term" value="P:L-methylmalonyl-CoA metabolic process"/>
    <property type="evidence" value="ECO:0007669"/>
    <property type="project" value="TreeGrafter"/>
</dbReference>
<dbReference type="Gene3D" id="3.10.180.10">
    <property type="entry name" value="2,3-Dihydroxybiphenyl 1,2-Dioxygenase, domain 1"/>
    <property type="match status" value="1"/>
</dbReference>
<name>A0A381FD86_9FLAO</name>
<dbReference type="InterPro" id="IPR051785">
    <property type="entry name" value="MMCE/EMCE_epimerase"/>
</dbReference>
<dbReference type="SUPFAM" id="SSF54593">
    <property type="entry name" value="Glyoxalase/Bleomycin resistance protein/Dihydroxybiphenyl dioxygenase"/>
    <property type="match status" value="1"/>
</dbReference>
<protein>
    <submittedName>
        <fullName evidence="3">Catechol 2,3-dioxygenase</fullName>
    </submittedName>
    <submittedName>
        <fullName evidence="4">Glyoxalase-like domain</fullName>
    </submittedName>
</protein>
<evidence type="ECO:0000313" key="5">
    <source>
        <dbReference type="Proteomes" id="UP000185725"/>
    </source>
</evidence>
<dbReference type="InterPro" id="IPR029068">
    <property type="entry name" value="Glyas_Bleomycin-R_OHBP_Dase"/>
</dbReference>
<dbReference type="GO" id="GO:0004493">
    <property type="term" value="F:methylmalonyl-CoA epimerase activity"/>
    <property type="evidence" value="ECO:0007669"/>
    <property type="project" value="TreeGrafter"/>
</dbReference>
<keyword evidence="5" id="KW-1185">Reference proteome</keyword>
<dbReference type="EMBL" id="FTMF01000003">
    <property type="protein sequence ID" value="SIQ23970.1"/>
    <property type="molecule type" value="Genomic_DNA"/>
</dbReference>
<dbReference type="AlphaFoldDB" id="A0A381FD86"/>
<dbReference type="EMBL" id="UFVS01000001">
    <property type="protein sequence ID" value="SUX44497.1"/>
    <property type="molecule type" value="Genomic_DNA"/>
</dbReference>
<dbReference type="CDD" id="cd08353">
    <property type="entry name" value="VOC_like"/>
    <property type="match status" value="1"/>
</dbReference>
<dbReference type="InterPro" id="IPR004360">
    <property type="entry name" value="Glyas_Fos-R_dOase_dom"/>
</dbReference>
<dbReference type="PANTHER" id="PTHR43048">
    <property type="entry name" value="METHYLMALONYL-COA EPIMERASE"/>
    <property type="match status" value="1"/>
</dbReference>
<dbReference type="Pfam" id="PF00903">
    <property type="entry name" value="Glyoxalase"/>
    <property type="match status" value="1"/>
</dbReference>
<reference evidence="3 5" key="1">
    <citation type="submission" date="2017-01" db="EMBL/GenBank/DDBJ databases">
        <authorList>
            <person name="Varghese N."/>
            <person name="Submissions S."/>
        </authorList>
    </citation>
    <scope>NUCLEOTIDE SEQUENCE [LARGE SCALE GENOMIC DNA]</scope>
    <source>
        <strain evidence="3 5">ATCC 27950</strain>
    </source>
</reference>
<accession>A0A381FD86</accession>
<proteinExistence type="predicted"/>
<sequence length="203" mass="23111">MQYGIKGLENKLKITSTIDLKVIIIIVIRINILFSNDCKYYKSIIFYNFKTMKKQNLLRMDNVGIVVESLDETISFFLELGLELEGRSMIEGEWAGRVTGLGNQSVEIAMMVTPDGNSRLELSKFINPKVIEDHRNAPVNALGYLRVMFAVADLDDTLNRLYKHGAQLVEEVVDYQNIYKLCYIRGPEGILIGLAEKIENNKD</sequence>
<dbReference type="Proteomes" id="UP000185725">
    <property type="component" value="Unassembled WGS sequence"/>
</dbReference>
<dbReference type="PANTHER" id="PTHR43048:SF5">
    <property type="entry name" value="BLR5325 PROTEIN"/>
    <property type="match status" value="1"/>
</dbReference>
<feature type="domain" description="VOC" evidence="2">
    <location>
        <begin position="59"/>
        <end position="197"/>
    </location>
</feature>